<evidence type="ECO:0000313" key="3">
    <source>
        <dbReference type="Proteomes" id="UP000636709"/>
    </source>
</evidence>
<proteinExistence type="predicted"/>
<organism evidence="2 3">
    <name type="scientific">Digitaria exilis</name>
    <dbReference type="NCBI Taxonomy" id="1010633"/>
    <lineage>
        <taxon>Eukaryota</taxon>
        <taxon>Viridiplantae</taxon>
        <taxon>Streptophyta</taxon>
        <taxon>Embryophyta</taxon>
        <taxon>Tracheophyta</taxon>
        <taxon>Spermatophyta</taxon>
        <taxon>Magnoliopsida</taxon>
        <taxon>Liliopsida</taxon>
        <taxon>Poales</taxon>
        <taxon>Poaceae</taxon>
        <taxon>PACMAD clade</taxon>
        <taxon>Panicoideae</taxon>
        <taxon>Panicodae</taxon>
        <taxon>Paniceae</taxon>
        <taxon>Anthephorinae</taxon>
        <taxon>Digitaria</taxon>
    </lineage>
</organism>
<sequence length="245" mass="24694">MSVPLRPTRKAGGAPAGSASRSPLALALFVALCLGFSALLHAEPLIAAAAAEMHLQPGVVAGVALAVAALFNLAILALNFLVARRPAAGGGGPTTLLHPAATAGKALVPTASASTTTPFAPFMVLCLAMSAALHAEPLVDDAAAAGYQIHPAVVVCVLLSVAALFNWAVISLNFRVARRPAAGEAKLLLHPAGTAGAAPTGSASISPIAPFMGLCLAWARRCTRNRSWPPPSTLTFTRPSSSAPH</sequence>
<keyword evidence="1" id="KW-0812">Transmembrane</keyword>
<evidence type="ECO:0000256" key="1">
    <source>
        <dbReference type="SAM" id="Phobius"/>
    </source>
</evidence>
<keyword evidence="1" id="KW-0472">Membrane</keyword>
<comment type="caution">
    <text evidence="2">The sequence shown here is derived from an EMBL/GenBank/DDBJ whole genome shotgun (WGS) entry which is preliminary data.</text>
</comment>
<accession>A0A835FQE2</accession>
<keyword evidence="3" id="KW-1185">Reference proteome</keyword>
<feature type="transmembrane region" description="Helical" evidence="1">
    <location>
        <begin position="58"/>
        <end position="82"/>
    </location>
</feature>
<evidence type="ECO:0000313" key="2">
    <source>
        <dbReference type="EMBL" id="KAF8769029.1"/>
    </source>
</evidence>
<keyword evidence="1" id="KW-1133">Transmembrane helix</keyword>
<dbReference type="EMBL" id="JACEFO010000473">
    <property type="protein sequence ID" value="KAF8769029.1"/>
    <property type="molecule type" value="Genomic_DNA"/>
</dbReference>
<name>A0A835FQE2_9POAL</name>
<feature type="transmembrane region" description="Helical" evidence="1">
    <location>
        <begin position="147"/>
        <end position="169"/>
    </location>
</feature>
<feature type="transmembrane region" description="Helical" evidence="1">
    <location>
        <begin position="119"/>
        <end position="135"/>
    </location>
</feature>
<protein>
    <submittedName>
        <fullName evidence="2">Uncharacterized protein</fullName>
    </submittedName>
</protein>
<reference evidence="2" key="1">
    <citation type="submission" date="2020-07" db="EMBL/GenBank/DDBJ databases">
        <title>Genome sequence and genetic diversity analysis of an under-domesticated orphan crop, white fonio (Digitaria exilis).</title>
        <authorList>
            <person name="Bennetzen J.L."/>
            <person name="Chen S."/>
            <person name="Ma X."/>
            <person name="Wang X."/>
            <person name="Yssel A.E.J."/>
            <person name="Chaluvadi S.R."/>
            <person name="Johnson M."/>
            <person name="Gangashetty P."/>
            <person name="Hamidou F."/>
            <person name="Sanogo M.D."/>
            <person name="Zwaenepoel A."/>
            <person name="Wallace J."/>
            <person name="Van De Peer Y."/>
            <person name="Van Deynze A."/>
        </authorList>
    </citation>
    <scope>NUCLEOTIDE SEQUENCE</scope>
    <source>
        <tissue evidence="2">Leaves</tissue>
    </source>
</reference>
<dbReference type="Proteomes" id="UP000636709">
    <property type="component" value="Unassembled WGS sequence"/>
</dbReference>
<gene>
    <name evidence="2" type="ORF">HU200_007009</name>
</gene>
<dbReference type="AlphaFoldDB" id="A0A835FQE2"/>